<dbReference type="InterPro" id="IPR007275">
    <property type="entry name" value="YTH_domain"/>
</dbReference>
<feature type="compositionally biased region" description="Basic and acidic residues" evidence="2">
    <location>
        <begin position="512"/>
        <end position="524"/>
    </location>
</feature>
<feature type="domain" description="YTH" evidence="3">
    <location>
        <begin position="354"/>
        <end position="491"/>
    </location>
</feature>
<proteinExistence type="inferred from homology"/>
<feature type="region of interest" description="Disordered" evidence="2">
    <location>
        <begin position="282"/>
        <end position="342"/>
    </location>
</feature>
<keyword evidence="1" id="KW-0694">RNA-binding</keyword>
<comment type="caution">
    <text evidence="4">The sequence shown here is derived from an EMBL/GenBank/DDBJ whole genome shotgun (WGS) entry which is preliminary data.</text>
</comment>
<evidence type="ECO:0000256" key="1">
    <source>
        <dbReference type="RuleBase" id="RU369095"/>
    </source>
</evidence>
<comment type="similarity">
    <text evidence="1">Belongs to the YTHDF family.</text>
</comment>
<gene>
    <name evidence="4" type="ORF">HID58_046013</name>
</gene>
<feature type="compositionally biased region" description="Basic and acidic residues" evidence="2">
    <location>
        <begin position="546"/>
        <end position="557"/>
    </location>
</feature>
<dbReference type="InterPro" id="IPR045168">
    <property type="entry name" value="YTH_prot"/>
</dbReference>
<keyword evidence="5" id="KW-1185">Reference proteome</keyword>
<dbReference type="PANTHER" id="PTHR12357">
    <property type="entry name" value="YTH YT521-B HOMOLOGY DOMAIN-CONTAINING"/>
    <property type="match status" value="1"/>
</dbReference>
<feature type="region of interest" description="Disordered" evidence="2">
    <location>
        <begin position="512"/>
        <end position="557"/>
    </location>
</feature>
<dbReference type="CDD" id="cd21134">
    <property type="entry name" value="YTH"/>
    <property type="match status" value="1"/>
</dbReference>
<dbReference type="PROSITE" id="PS50882">
    <property type="entry name" value="YTH"/>
    <property type="match status" value="1"/>
</dbReference>
<evidence type="ECO:0000259" key="3">
    <source>
        <dbReference type="PROSITE" id="PS50882"/>
    </source>
</evidence>
<protein>
    <recommendedName>
        <fullName evidence="1">YTH domain-containing family protein</fullName>
    </recommendedName>
</protein>
<dbReference type="Pfam" id="PF04146">
    <property type="entry name" value="YTH"/>
    <property type="match status" value="1"/>
</dbReference>
<feature type="region of interest" description="Disordered" evidence="2">
    <location>
        <begin position="53"/>
        <end position="76"/>
    </location>
</feature>
<evidence type="ECO:0000313" key="4">
    <source>
        <dbReference type="EMBL" id="KAH0896445.1"/>
    </source>
</evidence>
<dbReference type="EMBL" id="JAGKQM010000012">
    <property type="protein sequence ID" value="KAH0896445.1"/>
    <property type="molecule type" value="Genomic_DNA"/>
</dbReference>
<name>A0ABQ8AV59_BRANA</name>
<accession>A0ABQ8AV59</accession>
<dbReference type="PANTHER" id="PTHR12357:SF128">
    <property type="entry name" value="YTH DOMAIN-CONTAINING FAMILY PROTEIN"/>
    <property type="match status" value="1"/>
</dbReference>
<dbReference type="Proteomes" id="UP000824890">
    <property type="component" value="Unassembled WGS sequence"/>
</dbReference>
<evidence type="ECO:0000256" key="2">
    <source>
        <dbReference type="SAM" id="MobiDB-lite"/>
    </source>
</evidence>
<organism evidence="4 5">
    <name type="scientific">Brassica napus</name>
    <name type="common">Rape</name>
    <dbReference type="NCBI Taxonomy" id="3708"/>
    <lineage>
        <taxon>Eukaryota</taxon>
        <taxon>Viridiplantae</taxon>
        <taxon>Streptophyta</taxon>
        <taxon>Embryophyta</taxon>
        <taxon>Tracheophyta</taxon>
        <taxon>Spermatophyta</taxon>
        <taxon>Magnoliopsida</taxon>
        <taxon>eudicotyledons</taxon>
        <taxon>Gunneridae</taxon>
        <taxon>Pentapetalae</taxon>
        <taxon>rosids</taxon>
        <taxon>malvids</taxon>
        <taxon>Brassicales</taxon>
        <taxon>Brassicaceae</taxon>
        <taxon>Brassiceae</taxon>
        <taxon>Brassica</taxon>
    </lineage>
</organism>
<evidence type="ECO:0000313" key="5">
    <source>
        <dbReference type="Proteomes" id="UP000824890"/>
    </source>
</evidence>
<reference evidence="4 5" key="1">
    <citation type="submission" date="2021-05" db="EMBL/GenBank/DDBJ databases">
        <title>Genome Assembly of Synthetic Allotetraploid Brassica napus Reveals Homoeologous Exchanges between Subgenomes.</title>
        <authorList>
            <person name="Davis J.T."/>
        </authorList>
    </citation>
    <scope>NUCLEOTIDE SEQUENCE [LARGE SCALE GENOMIC DNA]</scope>
    <source>
        <strain evidence="5">cv. Da-Ae</strain>
        <tissue evidence="4">Seedling</tissue>
    </source>
</reference>
<sequence>MDPASSRTQPNQIVSSGERAVMADNVGGDHHQVLVPRHFFDFDFCKAKSHLRSNPFDQQVSPGDERIVSSSSSSVAPPDPYSYYNVLQSPTNLYHPYDWDAVHSGYTQGFNSWDGYPQYAATTPEGMHVPQVVYDGNSSFMYHQPGFAFNPYPPSMMMEGQVPFSPAYYPQYGAPSPMHFTQSEIGADNSRYDPTSAYMVPFAGYGGGSLSGNQGGNALASPIPYPQTMGILGPYDHNASQLPVHGSGVASSSSVGGYYHVGSYQTPNAVGSYYGADNSVRSAPDIGKRREYSSVPTTNDLYGNRGPRASSRIESKNSSRLSSSAGNSANGSSTAGPNPSLYNSPEFVTDYKNAKFFIVKSFSEDNVHRSIKYNVWASTPHGNKKLDTAYRDAEKMGGKCPIFLFFSVNASGQFCGVSEMVGPVDFEKDAGYWQQDRWSGQFPVKWHILKDVPNNRFSHILLQNNDNKPVTHSRDSQEVKLRQGIEMLRIFKEYEAHTSILDDFSYYDERERQKVGEDGGRKEDGEEETSSAVEQLSERLQAVTVEDGKEGEKEDLI</sequence>
<dbReference type="Gene3D" id="3.10.590.10">
    <property type="entry name" value="ph1033 like domains"/>
    <property type="match status" value="1"/>
</dbReference>
<comment type="function">
    <text evidence="1">Specifically recognizes and binds N6-methyladenosine (m6A)-containing RNAs, and regulates mRNA stability. M6A is a modification present at internal sites of mRNAs and some non-coding RNAs and plays a role in mRNA stability and processing.</text>
</comment>
<feature type="compositionally biased region" description="Low complexity" evidence="2">
    <location>
        <begin position="318"/>
        <end position="336"/>
    </location>
</feature>